<name>A0AA41TYX3_9ACTN</name>
<keyword evidence="1" id="KW-1133">Transmembrane helix</keyword>
<accession>A0AA41TYX3</accession>
<gene>
    <name evidence="2" type="ORF">LZ495_13540</name>
</gene>
<proteinExistence type="predicted"/>
<feature type="transmembrane region" description="Helical" evidence="1">
    <location>
        <begin position="302"/>
        <end position="322"/>
    </location>
</feature>
<evidence type="ECO:0000256" key="1">
    <source>
        <dbReference type="SAM" id="Phobius"/>
    </source>
</evidence>
<protein>
    <submittedName>
        <fullName evidence="2">Uncharacterized protein</fullName>
    </submittedName>
</protein>
<evidence type="ECO:0000313" key="3">
    <source>
        <dbReference type="Proteomes" id="UP001165378"/>
    </source>
</evidence>
<comment type="caution">
    <text evidence="2">The sequence shown here is derived from an EMBL/GenBank/DDBJ whole genome shotgun (WGS) entry which is preliminary data.</text>
</comment>
<dbReference type="Proteomes" id="UP001165378">
    <property type="component" value="Unassembled WGS sequence"/>
</dbReference>
<dbReference type="EMBL" id="JAKFHA010000006">
    <property type="protein sequence ID" value="MCF2528238.1"/>
    <property type="molecule type" value="Genomic_DNA"/>
</dbReference>
<feature type="transmembrane region" description="Helical" evidence="1">
    <location>
        <begin position="342"/>
        <end position="361"/>
    </location>
</feature>
<feature type="transmembrane region" description="Helical" evidence="1">
    <location>
        <begin position="71"/>
        <end position="89"/>
    </location>
</feature>
<evidence type="ECO:0000313" key="2">
    <source>
        <dbReference type="EMBL" id="MCF2528238.1"/>
    </source>
</evidence>
<reference evidence="2" key="1">
    <citation type="submission" date="2022-01" db="EMBL/GenBank/DDBJ databases">
        <title>Genome-Based Taxonomic Classification of the Phylum Actinobacteria.</title>
        <authorList>
            <person name="Gao Y."/>
        </authorList>
    </citation>
    <scope>NUCLEOTIDE SEQUENCE</scope>
    <source>
        <strain evidence="2">KLBMP 8922</strain>
    </source>
</reference>
<dbReference type="RefSeq" id="WP_235052406.1">
    <property type="nucleotide sequence ID" value="NZ_JAKFHA010000006.1"/>
</dbReference>
<keyword evidence="1" id="KW-0812">Transmembrane</keyword>
<sequence length="675" mass="71783">MVATWVRPGRTYAYGDVAPFEREALAAELGNLWNHQISGAGAPGAQVVQAWDVLLLRTCAALGLGPWAAQALWYAAICALAALGATALVRVWFRHPAAGAAAGLFAVANVYTLTMLPNPLPLLATGELAVLAALLLRLLRGDRISPLTFAFATLPAAYLAMNPPLLITIAAALAFLAVTLRGPALRTALLAAPLLLLLHAWWLVPQYLSAHGGGGAEFSADTDVRSWSWTHVRASVPNVLSLNAFWAWDLSGQGFPYVDYTPYGAALDTRPWSLLRWALPALAALGALHPPGTRTTRRTMRAIAVVALLLAFLCKGVHPPLVAANLWLYDHVPGMWLLREPMAKLGVVLTLCYATLAAAAIQRAATSKAPARIALATAATAALAYPHPLWTGEVSAAQRPGSAPDSTARVAIPDAWRTIAAEANSAAPGKVLQLPLQNFYMATTTWGFAGADTIPRQLITRPVYQRMPGGYFDAPPALRDALANVEKSLLTHQGQAAAAQLRDLGITQVILRHDLIPTPQTPRWLTASPESLAAGLATVPELHRRLATPVATLYALPPTPESPTLTPDRPLMVTPPPGTAITLTLPEAYAPGWHLQGVPTSWTATHTRSPNGWSNTWVLQAPTLGTATLTPTYTPQTKADAALWTSALTALAMTAAGILAHRPKLTRTRPRVART</sequence>
<keyword evidence="3" id="KW-1185">Reference proteome</keyword>
<feature type="transmembrane region" description="Helical" evidence="1">
    <location>
        <begin position="120"/>
        <end position="139"/>
    </location>
</feature>
<keyword evidence="1" id="KW-0472">Membrane</keyword>
<organism evidence="2 3">
    <name type="scientific">Yinghuangia soli</name>
    <dbReference type="NCBI Taxonomy" id="2908204"/>
    <lineage>
        <taxon>Bacteria</taxon>
        <taxon>Bacillati</taxon>
        <taxon>Actinomycetota</taxon>
        <taxon>Actinomycetes</taxon>
        <taxon>Kitasatosporales</taxon>
        <taxon>Streptomycetaceae</taxon>
        <taxon>Yinghuangia</taxon>
    </lineage>
</organism>
<feature type="transmembrane region" description="Helical" evidence="1">
    <location>
        <begin position="184"/>
        <end position="204"/>
    </location>
</feature>
<dbReference type="AlphaFoldDB" id="A0AA41TYX3"/>
<feature type="transmembrane region" description="Helical" evidence="1">
    <location>
        <begin position="151"/>
        <end position="178"/>
    </location>
</feature>